<proteinExistence type="predicted"/>
<dbReference type="Proteomes" id="UP001159363">
    <property type="component" value="Chromosome 1"/>
</dbReference>
<organism evidence="2 3">
    <name type="scientific">Dryococelus australis</name>
    <dbReference type="NCBI Taxonomy" id="614101"/>
    <lineage>
        <taxon>Eukaryota</taxon>
        <taxon>Metazoa</taxon>
        <taxon>Ecdysozoa</taxon>
        <taxon>Arthropoda</taxon>
        <taxon>Hexapoda</taxon>
        <taxon>Insecta</taxon>
        <taxon>Pterygota</taxon>
        <taxon>Neoptera</taxon>
        <taxon>Polyneoptera</taxon>
        <taxon>Phasmatodea</taxon>
        <taxon>Verophasmatodea</taxon>
        <taxon>Anareolatae</taxon>
        <taxon>Phasmatidae</taxon>
        <taxon>Eurycanthinae</taxon>
        <taxon>Dryococelus</taxon>
    </lineage>
</organism>
<evidence type="ECO:0000256" key="1">
    <source>
        <dbReference type="SAM" id="MobiDB-lite"/>
    </source>
</evidence>
<reference evidence="2 3" key="1">
    <citation type="submission" date="2023-02" db="EMBL/GenBank/DDBJ databases">
        <title>LHISI_Scaffold_Assembly.</title>
        <authorList>
            <person name="Stuart O.P."/>
            <person name="Cleave R."/>
            <person name="Magrath M.J.L."/>
            <person name="Mikheyev A.S."/>
        </authorList>
    </citation>
    <scope>NUCLEOTIDE SEQUENCE [LARGE SCALE GENOMIC DNA]</scope>
    <source>
        <strain evidence="2">Daus_M_001</strain>
        <tissue evidence="2">Leg muscle</tissue>
    </source>
</reference>
<evidence type="ECO:0000313" key="3">
    <source>
        <dbReference type="Proteomes" id="UP001159363"/>
    </source>
</evidence>
<accession>A0ABQ9INL7</accession>
<name>A0ABQ9INL7_9NEOP</name>
<protein>
    <submittedName>
        <fullName evidence="2">Uncharacterized protein</fullName>
    </submittedName>
</protein>
<feature type="region of interest" description="Disordered" evidence="1">
    <location>
        <begin position="111"/>
        <end position="135"/>
    </location>
</feature>
<sequence length="135" mass="14658">MWESCQMMPLVSGFSRGSPVSPALSFRRCSMLTSITLIGSQDLAVKSPHISSLTRDWNIGLAAPHRSGPWSKGSGSRPFAVRPRTQVCMCVCACVSGRSLQRGFLPPAIDSSMAAKEQDRPRAPYRTAEAFRSLA</sequence>
<evidence type="ECO:0000313" key="2">
    <source>
        <dbReference type="EMBL" id="KAJ8898278.1"/>
    </source>
</evidence>
<gene>
    <name evidence="2" type="ORF">PR048_003638</name>
</gene>
<dbReference type="EMBL" id="JARBHB010000001">
    <property type="protein sequence ID" value="KAJ8898278.1"/>
    <property type="molecule type" value="Genomic_DNA"/>
</dbReference>
<comment type="caution">
    <text evidence="2">The sequence shown here is derived from an EMBL/GenBank/DDBJ whole genome shotgun (WGS) entry which is preliminary data.</text>
</comment>
<keyword evidence="3" id="KW-1185">Reference proteome</keyword>